<dbReference type="OrthoDB" id="37721at2759"/>
<comment type="catalytic activity">
    <reaction evidence="8">
        <text>a ubiquinone + NADH + 5 H(+)(in) = a ubiquinol + NAD(+) + 4 H(+)(out)</text>
        <dbReference type="Rhea" id="RHEA:29091"/>
        <dbReference type="Rhea" id="RHEA-COMP:9565"/>
        <dbReference type="Rhea" id="RHEA-COMP:9566"/>
        <dbReference type="ChEBI" id="CHEBI:15378"/>
        <dbReference type="ChEBI" id="CHEBI:16389"/>
        <dbReference type="ChEBI" id="CHEBI:17976"/>
        <dbReference type="ChEBI" id="CHEBI:57540"/>
        <dbReference type="ChEBI" id="CHEBI:57945"/>
        <dbReference type="EC" id="7.1.1.2"/>
    </reaction>
</comment>
<evidence type="ECO:0000256" key="8">
    <source>
        <dbReference type="ARBA" id="ARBA00049551"/>
    </source>
</evidence>
<dbReference type="SUPFAM" id="SSF143243">
    <property type="entry name" value="Nqo5-like"/>
    <property type="match status" value="1"/>
</dbReference>
<dbReference type="InterPro" id="IPR020396">
    <property type="entry name" value="NADH_UbQ_OxRdtase_CS"/>
</dbReference>
<dbReference type="GO" id="GO:0008137">
    <property type="term" value="F:NADH dehydrogenase (ubiquinone) activity"/>
    <property type="evidence" value="ECO:0007669"/>
    <property type="project" value="UniProtKB-EC"/>
</dbReference>
<keyword evidence="5 9" id="KW-1278">Translocase</keyword>
<dbReference type="HAMAP" id="MF_01357">
    <property type="entry name" value="NDH1_NuoC"/>
    <property type="match status" value="1"/>
</dbReference>
<dbReference type="Proteomes" id="UP001154329">
    <property type="component" value="Chromosome 1"/>
</dbReference>
<dbReference type="GO" id="GO:0005739">
    <property type="term" value="C:mitochondrion"/>
    <property type="evidence" value="ECO:0007669"/>
    <property type="project" value="UniProtKB-SubCell"/>
</dbReference>
<evidence type="ECO:0000256" key="7">
    <source>
        <dbReference type="ARBA" id="ARBA00023075"/>
    </source>
</evidence>
<keyword evidence="7" id="KW-0830">Ubiquinone</keyword>
<evidence type="ECO:0000256" key="3">
    <source>
        <dbReference type="ARBA" id="ARBA00020084"/>
    </source>
</evidence>
<evidence type="ECO:0000256" key="5">
    <source>
        <dbReference type="ARBA" id="ARBA00022967"/>
    </source>
</evidence>
<keyword evidence="12" id="KW-1185">Reference proteome</keyword>
<dbReference type="FunFam" id="3.30.460.80:FF:000002">
    <property type="entry name" value="NADH dehydrogenase iron-sulfur protein 3, mitochondrial"/>
    <property type="match status" value="1"/>
</dbReference>
<evidence type="ECO:0000256" key="9">
    <source>
        <dbReference type="RuleBase" id="RU003456"/>
    </source>
</evidence>
<organism evidence="11 12">
    <name type="scientific">Aphis gossypii</name>
    <name type="common">Cotton aphid</name>
    <dbReference type="NCBI Taxonomy" id="80765"/>
    <lineage>
        <taxon>Eukaryota</taxon>
        <taxon>Metazoa</taxon>
        <taxon>Ecdysozoa</taxon>
        <taxon>Arthropoda</taxon>
        <taxon>Hexapoda</taxon>
        <taxon>Insecta</taxon>
        <taxon>Pterygota</taxon>
        <taxon>Neoptera</taxon>
        <taxon>Paraneoptera</taxon>
        <taxon>Hemiptera</taxon>
        <taxon>Sternorrhyncha</taxon>
        <taxon>Aphidomorpha</taxon>
        <taxon>Aphidoidea</taxon>
        <taxon>Aphididae</taxon>
        <taxon>Aphidini</taxon>
        <taxon>Aphis</taxon>
        <taxon>Aphis</taxon>
    </lineage>
</organism>
<feature type="domain" description="NADH:ubiquinone oxidoreductase 30kDa subunit" evidence="10">
    <location>
        <begin position="80"/>
        <end position="199"/>
    </location>
</feature>
<dbReference type="PANTHER" id="PTHR10884">
    <property type="entry name" value="NADH DEHYDROGENASE UBIQUINONE IRON-SULFUR PROTEIN 3"/>
    <property type="match status" value="1"/>
</dbReference>
<protein>
    <recommendedName>
        <fullName evidence="3">NADH dehydrogenase [ubiquinone] iron-sulfur protein 3, mitochondrial</fullName>
    </recommendedName>
</protein>
<evidence type="ECO:0000256" key="6">
    <source>
        <dbReference type="ARBA" id="ARBA00023027"/>
    </source>
</evidence>
<reference evidence="11" key="1">
    <citation type="submission" date="2022-02" db="EMBL/GenBank/DDBJ databases">
        <authorList>
            <person name="King R."/>
        </authorList>
    </citation>
    <scope>NUCLEOTIDE SEQUENCE</scope>
</reference>
<evidence type="ECO:0000313" key="12">
    <source>
        <dbReference type="Proteomes" id="UP001154329"/>
    </source>
</evidence>
<sequence length="254" mass="29781">MSLRIITRAIQRLSTIQTGNSIPKYFKTIVRAESTTVVPKPKFDSITEQYLGFGNFVAECLPKYIQKVQISSKNELELLIAPEGVLPVFQFLKNQTNCQFVNLSDICAVDVPQRTNRFEIVYNLLSLRFNTRLRVKTYTDELTPIDSVTSIYEAANWYEREIWDMFGVFFTNHPDLRRILTDYGFEGHPFRKDFPLSGYVEVRYDDEKRRVVVEPLEMSQEFRRFELSTPWEQFPNFRSATTVEEVPSAEKEKK</sequence>
<accession>A0A9P0IPB0</accession>
<evidence type="ECO:0000313" key="11">
    <source>
        <dbReference type="EMBL" id="CAH1711908.1"/>
    </source>
</evidence>
<evidence type="ECO:0000256" key="1">
    <source>
        <dbReference type="ARBA" id="ARBA00004173"/>
    </source>
</evidence>
<proteinExistence type="inferred from homology"/>
<comment type="similarity">
    <text evidence="2 9">Belongs to the complex I 30 kDa subunit family.</text>
</comment>
<gene>
    <name evidence="11" type="ORF">APHIGO_LOCUS1784</name>
</gene>
<evidence type="ECO:0000256" key="2">
    <source>
        <dbReference type="ARBA" id="ARBA00007569"/>
    </source>
</evidence>
<dbReference type="Pfam" id="PF00329">
    <property type="entry name" value="Complex1_30kDa"/>
    <property type="match status" value="1"/>
</dbReference>
<dbReference type="NCBIfam" id="NF004733">
    <property type="entry name" value="PRK06074.1-5"/>
    <property type="match status" value="1"/>
</dbReference>
<dbReference type="NCBIfam" id="TIGR01961">
    <property type="entry name" value="NuoC_fam"/>
    <property type="match status" value="1"/>
</dbReference>
<dbReference type="EMBL" id="OU899034">
    <property type="protein sequence ID" value="CAH1711908.1"/>
    <property type="molecule type" value="Genomic_DNA"/>
</dbReference>
<dbReference type="PANTHER" id="PTHR10884:SF14">
    <property type="entry name" value="NADH DEHYDROGENASE [UBIQUINONE] IRON-SULFUR PROTEIN 3, MITOCHONDRIAL"/>
    <property type="match status" value="1"/>
</dbReference>
<comment type="subcellular location">
    <subcellularLocation>
        <location evidence="1">Mitochondrion</location>
    </subcellularLocation>
</comment>
<dbReference type="GO" id="GO:0016020">
    <property type="term" value="C:membrane"/>
    <property type="evidence" value="ECO:0007669"/>
    <property type="project" value="UniProtKB-ARBA"/>
</dbReference>
<keyword evidence="6 9" id="KW-0520">NAD</keyword>
<name>A0A9P0IPB0_APHGO</name>
<reference evidence="11" key="2">
    <citation type="submission" date="2022-10" db="EMBL/GenBank/DDBJ databases">
        <authorList>
            <consortium name="ENA_rothamsted_submissions"/>
            <consortium name="culmorum"/>
            <person name="King R."/>
        </authorList>
    </citation>
    <scope>NUCLEOTIDE SEQUENCE</scope>
</reference>
<dbReference type="AlphaFoldDB" id="A0A9P0IPB0"/>
<dbReference type="GO" id="GO:0016651">
    <property type="term" value="F:oxidoreductase activity, acting on NAD(P)H"/>
    <property type="evidence" value="ECO:0007669"/>
    <property type="project" value="InterPro"/>
</dbReference>
<dbReference type="InterPro" id="IPR010218">
    <property type="entry name" value="NADH_DH_suC"/>
</dbReference>
<keyword evidence="4 9" id="KW-0813">Transport</keyword>
<evidence type="ECO:0000256" key="4">
    <source>
        <dbReference type="ARBA" id="ARBA00022448"/>
    </source>
</evidence>
<dbReference type="Gene3D" id="3.30.460.80">
    <property type="entry name" value="NADH:ubiquinone oxidoreductase, 30kDa subunit"/>
    <property type="match status" value="1"/>
</dbReference>
<dbReference type="PROSITE" id="PS00542">
    <property type="entry name" value="COMPLEX1_30K"/>
    <property type="match status" value="1"/>
</dbReference>
<dbReference type="InterPro" id="IPR001268">
    <property type="entry name" value="NADH_UbQ_OxRdtase_30kDa_su"/>
</dbReference>
<dbReference type="InterPro" id="IPR037232">
    <property type="entry name" value="NADH_quin_OxRdtase_su_C/D-like"/>
</dbReference>
<evidence type="ECO:0000259" key="10">
    <source>
        <dbReference type="Pfam" id="PF00329"/>
    </source>
</evidence>